<organism evidence="2 3">
    <name type="scientific">Thamnidium elegans</name>
    <dbReference type="NCBI Taxonomy" id="101142"/>
    <lineage>
        <taxon>Eukaryota</taxon>
        <taxon>Fungi</taxon>
        <taxon>Fungi incertae sedis</taxon>
        <taxon>Mucoromycota</taxon>
        <taxon>Mucoromycotina</taxon>
        <taxon>Mucoromycetes</taxon>
        <taxon>Mucorales</taxon>
        <taxon>Mucorineae</taxon>
        <taxon>Mucoraceae</taxon>
        <taxon>Thamnidium</taxon>
    </lineage>
</organism>
<protein>
    <recommendedName>
        <fullName evidence="1">F-box domain-containing protein</fullName>
    </recommendedName>
</protein>
<keyword evidence="3" id="KW-1185">Reference proteome</keyword>
<reference evidence="2" key="1">
    <citation type="submission" date="2021-01" db="EMBL/GenBank/DDBJ databases">
        <title>Metabolic potential, ecology and presence of endohyphal bacteria is reflected in genomic diversity of Mucoromycotina.</title>
        <authorList>
            <person name="Muszewska A."/>
            <person name="Okrasinska A."/>
            <person name="Steczkiewicz K."/>
            <person name="Drgas O."/>
            <person name="Orlowska M."/>
            <person name="Perlinska-Lenart U."/>
            <person name="Aleksandrzak-Piekarczyk T."/>
            <person name="Szatraj K."/>
            <person name="Zielenkiewicz U."/>
            <person name="Pilsyk S."/>
            <person name="Malc E."/>
            <person name="Mieczkowski P."/>
            <person name="Kruszewska J.S."/>
            <person name="Biernat P."/>
            <person name="Pawlowska J."/>
        </authorList>
    </citation>
    <scope>NUCLEOTIDE SEQUENCE</scope>
    <source>
        <strain evidence="2">WA0000018081</strain>
    </source>
</reference>
<dbReference type="SUPFAM" id="SSF52058">
    <property type="entry name" value="L domain-like"/>
    <property type="match status" value="1"/>
</dbReference>
<name>A0A8H7SQ57_9FUNG</name>
<dbReference type="InterPro" id="IPR036047">
    <property type="entry name" value="F-box-like_dom_sf"/>
</dbReference>
<dbReference type="InterPro" id="IPR001810">
    <property type="entry name" value="F-box_dom"/>
</dbReference>
<feature type="domain" description="F-box" evidence="1">
    <location>
        <begin position="1"/>
        <end position="47"/>
    </location>
</feature>
<evidence type="ECO:0000313" key="3">
    <source>
        <dbReference type="Proteomes" id="UP000613177"/>
    </source>
</evidence>
<dbReference type="AlphaFoldDB" id="A0A8H7SQ57"/>
<accession>A0A8H7SQ57</accession>
<dbReference type="SUPFAM" id="SSF81383">
    <property type="entry name" value="F-box domain"/>
    <property type="match status" value="1"/>
</dbReference>
<evidence type="ECO:0000259" key="1">
    <source>
        <dbReference type="PROSITE" id="PS50181"/>
    </source>
</evidence>
<dbReference type="PROSITE" id="PS50181">
    <property type="entry name" value="FBOX"/>
    <property type="match status" value="1"/>
</dbReference>
<dbReference type="Pfam" id="PF12937">
    <property type="entry name" value="F-box-like"/>
    <property type="match status" value="1"/>
</dbReference>
<comment type="caution">
    <text evidence="2">The sequence shown here is derived from an EMBL/GenBank/DDBJ whole genome shotgun (WGS) entry which is preliminary data.</text>
</comment>
<proteinExistence type="predicted"/>
<dbReference type="Proteomes" id="UP000613177">
    <property type="component" value="Unassembled WGS sequence"/>
</dbReference>
<dbReference type="Gene3D" id="1.20.1280.50">
    <property type="match status" value="1"/>
</dbReference>
<dbReference type="EMBL" id="JAEPRE010000059">
    <property type="protein sequence ID" value="KAG2234175.1"/>
    <property type="molecule type" value="Genomic_DNA"/>
</dbReference>
<dbReference type="SUPFAM" id="SSF52047">
    <property type="entry name" value="RNI-like"/>
    <property type="match status" value="1"/>
</dbReference>
<gene>
    <name evidence="2" type="ORF">INT48_005975</name>
</gene>
<sequence length="601" mass="69164">MIQPNSLPKEVLVTIFHHLSDREFVRSCALVCKHWQDAVNTSLYNNGQDVNFFSDQDLTNFLSLKTATGKYIKSVHLYLSWKDIARCIYMMDLLADRLPNLEKIVDTSCNVNGLMWILNDKIRHPTRWPKLNYIGSPMTPSCIEFYNACVLKYAGSLTSLQIADQTYNYVSESIYEQEYLALSKRLNDFPRLKNLILMKQSNGESIETFDNMLQKDTLEHVTLKLYGRPNITTVPLDLSTVTPLPQVSTLVMTCLPANDDSLLYIMHKFCTPKKIIFDITGQIYKMEGNFKFQDIDKPSQCYTAPVVAKFLKYIMNIPTRQLDRFYLSDTMQVFSHLPTVLDTLRIRYAKREEYEPYAEMSLDLSYDGTATKDFLITSKSPIEFRILDDTLHSRIIDVFGSSFKRLHLIETPVFEPMGKGHYLDQIFHRCNNLEVLLLSSHAIQQCNPVAGRSLSITQLSLRNMVLANQIFPELSVRLPRLSRLILWNCNYSDYNGKPKENRQVMIDMPYTSLSSLVICNVFDTDNREQRRDVLFKICTLKGEKFFNAIINGVNGTEPLELDNILYKSLLASTLTVNYVICAKSIDSIDFHANDKKCPIVL</sequence>
<evidence type="ECO:0000313" key="2">
    <source>
        <dbReference type="EMBL" id="KAG2234175.1"/>
    </source>
</evidence>